<accession>A0ABV0T0M8</accession>
<sequence>MLTREEFSTRMSFQYSILEDLVSKSNFRSFQFYICSYEDYVKQWIYNRIMERFSSESTVCEFEDKHLQSCINHINDAIRKATAKKTDSLRRFVENICKDLGDKLVISQDALDAFMVLNNADQEQFAYWLNVCVMEMTEALRNKFKNTRFET</sequence>
<dbReference type="InterPro" id="IPR052986">
    <property type="entry name" value="VLIG_GTPase"/>
</dbReference>
<evidence type="ECO:0000313" key="1">
    <source>
        <dbReference type="EMBL" id="MEQ2226425.1"/>
    </source>
</evidence>
<proteinExistence type="predicted"/>
<organism evidence="1 2">
    <name type="scientific">Ilyodon furcidens</name>
    <name type="common">goldbreast splitfin</name>
    <dbReference type="NCBI Taxonomy" id="33524"/>
    <lineage>
        <taxon>Eukaryota</taxon>
        <taxon>Metazoa</taxon>
        <taxon>Chordata</taxon>
        <taxon>Craniata</taxon>
        <taxon>Vertebrata</taxon>
        <taxon>Euteleostomi</taxon>
        <taxon>Actinopterygii</taxon>
        <taxon>Neopterygii</taxon>
        <taxon>Teleostei</taxon>
        <taxon>Neoteleostei</taxon>
        <taxon>Acanthomorphata</taxon>
        <taxon>Ovalentaria</taxon>
        <taxon>Atherinomorphae</taxon>
        <taxon>Cyprinodontiformes</taxon>
        <taxon>Goodeidae</taxon>
        <taxon>Ilyodon</taxon>
    </lineage>
</organism>
<keyword evidence="2" id="KW-1185">Reference proteome</keyword>
<dbReference type="EMBL" id="JAHRIQ010015167">
    <property type="protein sequence ID" value="MEQ2226425.1"/>
    <property type="molecule type" value="Genomic_DNA"/>
</dbReference>
<dbReference type="Proteomes" id="UP001482620">
    <property type="component" value="Unassembled WGS sequence"/>
</dbReference>
<comment type="caution">
    <text evidence="1">The sequence shown here is derived from an EMBL/GenBank/DDBJ whole genome shotgun (WGS) entry which is preliminary data.</text>
</comment>
<evidence type="ECO:0000313" key="2">
    <source>
        <dbReference type="Proteomes" id="UP001482620"/>
    </source>
</evidence>
<name>A0ABV0T0M8_9TELE</name>
<dbReference type="PANTHER" id="PTHR14819">
    <property type="entry name" value="GTP-BINDING"/>
    <property type="match status" value="1"/>
</dbReference>
<gene>
    <name evidence="1" type="ORF">ILYODFUR_027326</name>
</gene>
<protein>
    <submittedName>
        <fullName evidence="1">Uncharacterized protein</fullName>
    </submittedName>
</protein>
<reference evidence="1 2" key="1">
    <citation type="submission" date="2021-06" db="EMBL/GenBank/DDBJ databases">
        <authorList>
            <person name="Palmer J.M."/>
        </authorList>
    </citation>
    <scope>NUCLEOTIDE SEQUENCE [LARGE SCALE GENOMIC DNA]</scope>
    <source>
        <strain evidence="2">if_2019</strain>
        <tissue evidence="1">Muscle</tissue>
    </source>
</reference>
<dbReference type="PANTHER" id="PTHR14819:SF9">
    <property type="entry name" value="UP-REGULATOR OF CELL PROLIFERATION-LIKE"/>
    <property type="match status" value="1"/>
</dbReference>